<name>A0ABT6HXE0_9ACTN</name>
<dbReference type="SUPFAM" id="SSF51905">
    <property type="entry name" value="FAD/NAD(P)-binding domain"/>
    <property type="match status" value="1"/>
</dbReference>
<evidence type="ECO:0000313" key="3">
    <source>
        <dbReference type="Proteomes" id="UP001223144"/>
    </source>
</evidence>
<dbReference type="InterPro" id="IPR036188">
    <property type="entry name" value="FAD/NAD-bd_sf"/>
</dbReference>
<dbReference type="RefSeq" id="WP_279932614.1">
    <property type="nucleotide sequence ID" value="NZ_JARWBG010000064.1"/>
</dbReference>
<dbReference type="EMBL" id="JARWBG010000064">
    <property type="protein sequence ID" value="MDH2393368.1"/>
    <property type="molecule type" value="Genomic_DNA"/>
</dbReference>
<evidence type="ECO:0000259" key="1">
    <source>
        <dbReference type="Pfam" id="PF01593"/>
    </source>
</evidence>
<comment type="caution">
    <text evidence="2">The sequence shown here is derived from an EMBL/GenBank/DDBJ whole genome shotgun (WGS) entry which is preliminary data.</text>
</comment>
<dbReference type="Pfam" id="PF01593">
    <property type="entry name" value="Amino_oxidase"/>
    <property type="match status" value="1"/>
</dbReference>
<evidence type="ECO:0000313" key="2">
    <source>
        <dbReference type="EMBL" id="MDH2393368.1"/>
    </source>
</evidence>
<sequence length="274" mass="29926">MRNTRAGSTIPVVILGGGPCGLACAHELQRLGHRDWVLLEAAQTVGGLGSSVVDEAGFTWDLGGHVVFSTVKSFDALLDELFAPHELLRHERASFVRHSGRWVPYPFQQHLHHLPRAQAQKCLDDLAMAQARGPASSGTDFGVWLEATYGPALVEEFFAPYNHKIWATALSEMSSSWIAERVAPADTSAPRRRVASRTTLPTLLVNHPVMASRKAQVNRGAGLTPWSSIGTGGWPRQASARITRPAQTWHRPLPCGEGRLLGFCCGFRRGTLRP</sequence>
<dbReference type="Gene3D" id="3.50.50.60">
    <property type="entry name" value="FAD/NAD(P)-binding domain"/>
    <property type="match status" value="1"/>
</dbReference>
<organism evidence="2 3">
    <name type="scientific">Streptomyces chengmaiensis</name>
    <dbReference type="NCBI Taxonomy" id="3040919"/>
    <lineage>
        <taxon>Bacteria</taxon>
        <taxon>Bacillati</taxon>
        <taxon>Actinomycetota</taxon>
        <taxon>Actinomycetes</taxon>
        <taxon>Kitasatosporales</taxon>
        <taxon>Streptomycetaceae</taxon>
        <taxon>Streptomyces</taxon>
    </lineage>
</organism>
<reference evidence="2 3" key="1">
    <citation type="submission" date="2023-04" db="EMBL/GenBank/DDBJ databases">
        <title>Streptomyces chengmaiensis sp. nov. isolated from the stem of mangrove plant in Hainan.</title>
        <authorList>
            <person name="Huang X."/>
            <person name="Zhou S."/>
            <person name="Chu X."/>
            <person name="Xie Y."/>
            <person name="Lin Y."/>
        </authorList>
    </citation>
    <scope>NUCLEOTIDE SEQUENCE [LARGE SCALE GENOMIC DNA]</scope>
    <source>
        <strain evidence="2 3">HNM0663</strain>
    </source>
</reference>
<gene>
    <name evidence="2" type="ORF">QCN29_32310</name>
</gene>
<dbReference type="PANTHER" id="PTHR21197">
    <property type="entry name" value="UDP-GALACTOPYRANOSE MUTASE"/>
    <property type="match status" value="1"/>
</dbReference>
<dbReference type="InterPro" id="IPR002937">
    <property type="entry name" value="Amino_oxidase"/>
</dbReference>
<feature type="domain" description="Amine oxidase" evidence="1">
    <location>
        <begin position="20"/>
        <end position="110"/>
    </location>
</feature>
<protein>
    <submittedName>
        <fullName evidence="2">NAD(P)-binding protein</fullName>
    </submittedName>
</protein>
<proteinExistence type="predicted"/>
<accession>A0ABT6HXE0</accession>
<keyword evidence="3" id="KW-1185">Reference proteome</keyword>
<dbReference type="PANTHER" id="PTHR21197:SF0">
    <property type="entry name" value="UDP-GALACTOPYRANOSE MUTASE"/>
    <property type="match status" value="1"/>
</dbReference>
<dbReference type="Proteomes" id="UP001223144">
    <property type="component" value="Unassembled WGS sequence"/>
</dbReference>